<reference evidence="1 2" key="1">
    <citation type="submission" date="2019-11" db="EMBL/GenBank/DDBJ databases">
        <title>Characterization of a novel member of the family Ackermannviridae.</title>
        <authorList>
            <person name="Maina A.N."/>
            <person name="Mwaura F.B."/>
            <person name="Jumba M."/>
        </authorList>
    </citation>
    <scope>NUCLEOTIDE SEQUENCE [LARGE SCALE GENOMIC DNA]</scope>
</reference>
<protein>
    <submittedName>
        <fullName evidence="1">Uncharacterized protein</fullName>
    </submittedName>
</protein>
<gene>
    <name evidence="1" type="ORF">Kuja_0260</name>
</gene>
<sequence>MFITPNICIEKNKKGKLVLVESDIPQDPTFMIKLISFISLVGVITSFV</sequence>
<dbReference type="Proteomes" id="UP000433471">
    <property type="component" value="Segment"/>
</dbReference>
<keyword evidence="2" id="KW-1185">Reference proteome</keyword>
<name>A0A6B9JHN8_9CAUD</name>
<organism evidence="1 2">
    <name type="scientific">Vibrio phage vB_VchM_Kuja</name>
    <dbReference type="NCBI Taxonomy" id="2686437"/>
    <lineage>
        <taxon>Viruses</taxon>
        <taxon>Duplodnaviria</taxon>
        <taxon>Heunggongvirae</taxon>
        <taxon>Uroviricota</taxon>
        <taxon>Caudoviricetes</taxon>
        <taxon>Pantevenvirales</taxon>
        <taxon>Ackermannviridae</taxon>
        <taxon>Kujavirus</taxon>
        <taxon>Kujavirus kuja</taxon>
    </lineage>
</organism>
<dbReference type="EMBL" id="MN718199">
    <property type="protein sequence ID" value="QGZ16017.1"/>
    <property type="molecule type" value="Genomic_DNA"/>
</dbReference>
<evidence type="ECO:0000313" key="1">
    <source>
        <dbReference type="EMBL" id="QGZ16017.1"/>
    </source>
</evidence>
<accession>A0A6B9JHN8</accession>
<evidence type="ECO:0000313" key="2">
    <source>
        <dbReference type="Proteomes" id="UP000433471"/>
    </source>
</evidence>
<proteinExistence type="predicted"/>